<evidence type="ECO:0000313" key="1">
    <source>
        <dbReference type="EMBL" id="GIJ30515.1"/>
    </source>
</evidence>
<proteinExistence type="predicted"/>
<keyword evidence="2" id="KW-1185">Reference proteome</keyword>
<organism evidence="1 2">
    <name type="scientific">Micromonospora qiuiae</name>
    <dbReference type="NCBI Taxonomy" id="502268"/>
    <lineage>
        <taxon>Bacteria</taxon>
        <taxon>Bacillati</taxon>
        <taxon>Actinomycetota</taxon>
        <taxon>Actinomycetes</taxon>
        <taxon>Micromonosporales</taxon>
        <taxon>Micromonosporaceae</taxon>
        <taxon>Micromonospora</taxon>
    </lineage>
</organism>
<dbReference type="Proteomes" id="UP000653076">
    <property type="component" value="Unassembled WGS sequence"/>
</dbReference>
<reference evidence="1 2" key="1">
    <citation type="submission" date="2021-01" db="EMBL/GenBank/DDBJ databases">
        <title>Whole genome shotgun sequence of Verrucosispora qiuiae NBRC 106684.</title>
        <authorList>
            <person name="Komaki H."/>
            <person name="Tamura T."/>
        </authorList>
    </citation>
    <scope>NUCLEOTIDE SEQUENCE [LARGE SCALE GENOMIC DNA]</scope>
    <source>
        <strain evidence="1 2">NBRC 106684</strain>
    </source>
</reference>
<evidence type="ECO:0000313" key="2">
    <source>
        <dbReference type="Proteomes" id="UP000653076"/>
    </source>
</evidence>
<sequence>MRPVQGRLEGVQQFCAALLANTGGAILVDPARLARLWLMRQADPDRAYADGTAIEAVLSEFIEAVQAGNSVPLTKDGEVVAVVVSPEVAEAGRQALGR</sequence>
<comment type="caution">
    <text evidence="1">The sequence shown here is derived from an EMBL/GenBank/DDBJ whole genome shotgun (WGS) entry which is preliminary data.</text>
</comment>
<accession>A0ABQ4JJI7</accession>
<gene>
    <name evidence="1" type="ORF">Vqi01_56770</name>
</gene>
<evidence type="ECO:0008006" key="3">
    <source>
        <dbReference type="Google" id="ProtNLM"/>
    </source>
</evidence>
<dbReference type="EMBL" id="BOPC01000117">
    <property type="protein sequence ID" value="GIJ30515.1"/>
    <property type="molecule type" value="Genomic_DNA"/>
</dbReference>
<protein>
    <recommendedName>
        <fullName evidence="3">Antitoxin</fullName>
    </recommendedName>
</protein>
<name>A0ABQ4JJI7_9ACTN</name>